<gene>
    <name evidence="12" type="ORF">QYM36_000071</name>
</gene>
<evidence type="ECO:0000256" key="4">
    <source>
        <dbReference type="ARBA" id="ARBA00022692"/>
    </source>
</evidence>
<keyword evidence="13" id="KW-1185">Reference proteome</keyword>
<feature type="transmembrane region" description="Helical" evidence="10">
    <location>
        <begin position="429"/>
        <end position="448"/>
    </location>
</feature>
<dbReference type="PANTHER" id="PTHR24223:SF443">
    <property type="entry name" value="MULTIDRUG-RESISTANCE LIKE PROTEIN 1, ISOFORM I"/>
    <property type="match status" value="1"/>
</dbReference>
<dbReference type="InterPro" id="IPR036640">
    <property type="entry name" value="ABC1_TM_sf"/>
</dbReference>
<feature type="transmembrane region" description="Helical" evidence="10">
    <location>
        <begin position="353"/>
        <end position="375"/>
    </location>
</feature>
<organism evidence="12 13">
    <name type="scientific">Artemia franciscana</name>
    <name type="common">Brine shrimp</name>
    <name type="synonym">Artemia sanfranciscana</name>
    <dbReference type="NCBI Taxonomy" id="6661"/>
    <lineage>
        <taxon>Eukaryota</taxon>
        <taxon>Metazoa</taxon>
        <taxon>Ecdysozoa</taxon>
        <taxon>Arthropoda</taxon>
        <taxon>Crustacea</taxon>
        <taxon>Branchiopoda</taxon>
        <taxon>Anostraca</taxon>
        <taxon>Artemiidae</taxon>
        <taxon>Artemia</taxon>
    </lineage>
</organism>
<keyword evidence="6" id="KW-0547">Nucleotide-binding</keyword>
<evidence type="ECO:0000256" key="6">
    <source>
        <dbReference type="ARBA" id="ARBA00022741"/>
    </source>
</evidence>
<dbReference type="GO" id="GO:0140359">
    <property type="term" value="F:ABC-type transporter activity"/>
    <property type="evidence" value="ECO:0007669"/>
    <property type="project" value="InterPro"/>
</dbReference>
<keyword evidence="5" id="KW-0677">Repeat</keyword>
<feature type="transmembrane region" description="Helical" evidence="10">
    <location>
        <begin position="531"/>
        <end position="558"/>
    </location>
</feature>
<evidence type="ECO:0000256" key="7">
    <source>
        <dbReference type="ARBA" id="ARBA00022840"/>
    </source>
</evidence>
<evidence type="ECO:0000313" key="13">
    <source>
        <dbReference type="Proteomes" id="UP001187531"/>
    </source>
</evidence>
<keyword evidence="8 10" id="KW-1133">Transmembrane helix</keyword>
<comment type="subcellular location">
    <subcellularLocation>
        <location evidence="1">Endomembrane system</location>
        <topology evidence="1">Multi-pass membrane protein</topology>
    </subcellularLocation>
</comment>
<feature type="transmembrane region" description="Helical" evidence="10">
    <location>
        <begin position="138"/>
        <end position="156"/>
    </location>
</feature>
<dbReference type="GO" id="GO:0005524">
    <property type="term" value="F:ATP binding"/>
    <property type="evidence" value="ECO:0007669"/>
    <property type="project" value="UniProtKB-KW"/>
</dbReference>
<evidence type="ECO:0000256" key="1">
    <source>
        <dbReference type="ARBA" id="ARBA00004127"/>
    </source>
</evidence>
<sequence>MGDTDPLYYYCGSPLWDANITWNTDNPDFTDCFQKTVLVWVPCIWLWLFSLLELYYIYSSKTRLIPWTALNIIKTVVNLLLITLCIIDFAWAVDSESAGRLPVFPADIYTPLIKCATLVLSLVLLIAGKRRGIRSSGVLFIFWLLLSICGAVTYRTQIMRATDPVESVNTFTFTTYMIYYPLVIFMLFLNCFSDAPPTYEASELKSEKPSPELGASFVSMLTFSWFDKLAILGYRRSLEVKDLWDLKPEDRSSSVVPRWDKFWNKAVSKALKNSAETTDKAEFSKSKENVEIKRAPKKKQISILPTLVKTFGWTFLSGSVLKLVQDMLTFISPQLLSALIDFVESDDYVWRGYLYAGLMTASAFVQTFFLSQYFHRMYIVGMRIRTAIVSTVYRKALRISNAARKESTVGEIVNLMAVDAQRFMDLTSYLNMLWSAPLQIALAIYFLYNILGPSVFAGLAVMVLLIPINGFLASKTRTLQVAQMKNKDKRVKLMNEILSGIKVLKLYAWEPSFQNQVEDIRDKEIEVLKKAAYLGAGTSFLWTCAPLLVALVTFATYVLADPTHVLSPKIAFSALALFNILRFPMSMLPMIITQAVQASVSLKRMNKFMNAEELNPDAVT</sequence>
<evidence type="ECO:0000313" key="12">
    <source>
        <dbReference type="EMBL" id="KAK2725456.1"/>
    </source>
</evidence>
<proteinExistence type="inferred from homology"/>
<dbReference type="SUPFAM" id="SSF90123">
    <property type="entry name" value="ABC transporter transmembrane region"/>
    <property type="match status" value="1"/>
</dbReference>
<feature type="transmembrane region" description="Helical" evidence="10">
    <location>
        <begin position="37"/>
        <end position="58"/>
    </location>
</feature>
<keyword evidence="3" id="KW-0813">Transport</keyword>
<evidence type="ECO:0000256" key="3">
    <source>
        <dbReference type="ARBA" id="ARBA00022448"/>
    </source>
</evidence>
<dbReference type="InterPro" id="IPR056227">
    <property type="entry name" value="TMD0_ABC"/>
</dbReference>
<evidence type="ECO:0000256" key="8">
    <source>
        <dbReference type="ARBA" id="ARBA00022989"/>
    </source>
</evidence>
<dbReference type="GO" id="GO:0012505">
    <property type="term" value="C:endomembrane system"/>
    <property type="evidence" value="ECO:0007669"/>
    <property type="project" value="UniProtKB-SubCell"/>
</dbReference>
<feature type="non-terminal residue" evidence="12">
    <location>
        <position position="620"/>
    </location>
</feature>
<keyword evidence="9 10" id="KW-0472">Membrane</keyword>
<dbReference type="FunFam" id="1.20.1560.10:FF:000041">
    <property type="entry name" value="Multidrug-Resistance like protein 1, isoform C"/>
    <property type="match status" value="1"/>
</dbReference>
<evidence type="ECO:0000259" key="11">
    <source>
        <dbReference type="PROSITE" id="PS50929"/>
    </source>
</evidence>
<dbReference type="Pfam" id="PF24357">
    <property type="entry name" value="TMD0_ABC"/>
    <property type="match status" value="1"/>
</dbReference>
<evidence type="ECO:0000256" key="2">
    <source>
        <dbReference type="ARBA" id="ARBA00009726"/>
    </source>
</evidence>
<comment type="similarity">
    <text evidence="2">Belongs to the ABC transporter superfamily. ABCC family. Conjugate transporter (TC 3.A.1.208) subfamily.</text>
</comment>
<dbReference type="PANTHER" id="PTHR24223">
    <property type="entry name" value="ATP-BINDING CASSETTE SUB-FAMILY C"/>
    <property type="match status" value="1"/>
</dbReference>
<feature type="transmembrane region" description="Helical" evidence="10">
    <location>
        <begin position="70"/>
        <end position="93"/>
    </location>
</feature>
<evidence type="ECO:0000256" key="5">
    <source>
        <dbReference type="ARBA" id="ARBA00022737"/>
    </source>
</evidence>
<dbReference type="Proteomes" id="UP001187531">
    <property type="component" value="Unassembled WGS sequence"/>
</dbReference>
<dbReference type="InterPro" id="IPR050173">
    <property type="entry name" value="ABC_transporter_C-like"/>
</dbReference>
<evidence type="ECO:0000256" key="9">
    <source>
        <dbReference type="ARBA" id="ARBA00023136"/>
    </source>
</evidence>
<comment type="caution">
    <text evidence="12">The sequence shown here is derived from an EMBL/GenBank/DDBJ whole genome shotgun (WGS) entry which is preliminary data.</text>
</comment>
<keyword evidence="4 10" id="KW-0812">Transmembrane</keyword>
<protein>
    <recommendedName>
        <fullName evidence="11">ABC transmembrane type-1 domain-containing protein</fullName>
    </recommendedName>
</protein>
<feature type="transmembrane region" description="Helical" evidence="10">
    <location>
        <begin position="454"/>
        <end position="474"/>
    </location>
</feature>
<feature type="transmembrane region" description="Helical" evidence="10">
    <location>
        <begin position="570"/>
        <end position="596"/>
    </location>
</feature>
<reference evidence="12" key="1">
    <citation type="submission" date="2023-07" db="EMBL/GenBank/DDBJ databases">
        <title>Chromosome-level genome assembly of Artemia franciscana.</title>
        <authorList>
            <person name="Jo E."/>
        </authorList>
    </citation>
    <scope>NUCLEOTIDE SEQUENCE</scope>
    <source>
        <tissue evidence="12">Whole body</tissue>
    </source>
</reference>
<dbReference type="PROSITE" id="PS50929">
    <property type="entry name" value="ABC_TM1F"/>
    <property type="match status" value="1"/>
</dbReference>
<dbReference type="AlphaFoldDB" id="A0AA88LIX3"/>
<dbReference type="InterPro" id="IPR011527">
    <property type="entry name" value="ABC1_TM_dom"/>
</dbReference>
<feature type="transmembrane region" description="Helical" evidence="10">
    <location>
        <begin position="108"/>
        <end position="126"/>
    </location>
</feature>
<dbReference type="Gene3D" id="1.20.1560.10">
    <property type="entry name" value="ABC transporter type 1, transmembrane domain"/>
    <property type="match status" value="1"/>
</dbReference>
<keyword evidence="7" id="KW-0067">ATP-binding</keyword>
<dbReference type="Pfam" id="PF00664">
    <property type="entry name" value="ABC_membrane"/>
    <property type="match status" value="1"/>
</dbReference>
<evidence type="ECO:0000256" key="10">
    <source>
        <dbReference type="SAM" id="Phobius"/>
    </source>
</evidence>
<dbReference type="EMBL" id="JAVRJZ010000002">
    <property type="protein sequence ID" value="KAK2725456.1"/>
    <property type="molecule type" value="Genomic_DNA"/>
</dbReference>
<accession>A0AA88LIX3</accession>
<feature type="transmembrane region" description="Helical" evidence="10">
    <location>
        <begin position="176"/>
        <end position="192"/>
    </location>
</feature>
<dbReference type="CDD" id="cd18595">
    <property type="entry name" value="ABC_6TM_MRP1_2_3_6_D1_like"/>
    <property type="match status" value="1"/>
</dbReference>
<dbReference type="GO" id="GO:0016020">
    <property type="term" value="C:membrane"/>
    <property type="evidence" value="ECO:0007669"/>
    <property type="project" value="InterPro"/>
</dbReference>
<feature type="domain" description="ABC transmembrane type-1" evidence="11">
    <location>
        <begin position="318"/>
        <end position="597"/>
    </location>
</feature>
<name>A0AA88LIX3_ARTSF</name>